<dbReference type="GO" id="GO:0015074">
    <property type="term" value="P:DNA integration"/>
    <property type="evidence" value="ECO:0007669"/>
    <property type="project" value="InterPro"/>
</dbReference>
<reference evidence="3 4" key="2">
    <citation type="submission" date="2018-11" db="EMBL/GenBank/DDBJ databases">
        <authorList>
            <consortium name="Pathogen Informatics"/>
        </authorList>
    </citation>
    <scope>NUCLEOTIDE SEQUENCE [LARGE SCALE GENOMIC DNA]</scope>
</reference>
<reference evidence="5" key="1">
    <citation type="submission" date="2017-02" db="UniProtKB">
        <authorList>
            <consortium name="WormBaseParasite"/>
        </authorList>
    </citation>
    <scope>IDENTIFICATION</scope>
</reference>
<dbReference type="PANTHER" id="PTHR37984">
    <property type="entry name" value="PROTEIN CBG26694"/>
    <property type="match status" value="1"/>
</dbReference>
<dbReference type="EMBL" id="UYSL01021421">
    <property type="protein sequence ID" value="VDL78193.1"/>
    <property type="molecule type" value="Genomic_DNA"/>
</dbReference>
<dbReference type="InterPro" id="IPR001584">
    <property type="entry name" value="Integrase_cat-core"/>
</dbReference>
<evidence type="ECO:0000313" key="5">
    <source>
        <dbReference type="WBParaSite" id="NBR_0001460301-mRNA-1"/>
    </source>
</evidence>
<dbReference type="STRING" id="27835.A0A0N4YDB8"/>
<dbReference type="WBParaSite" id="NBR_0001460301-mRNA-1">
    <property type="protein sequence ID" value="NBR_0001460301-mRNA-1"/>
    <property type="gene ID" value="NBR_0001460301"/>
</dbReference>
<sequence length="658" mass="74280">MKSSSVNEEELLRTEDMDDENVEQLRYEVEHLGKEPPKETARIESLTDTAIDLDAIDPELLREFAEKKLRARARNKTIVGHRPKLKVRDASGNVMEFLDAIRVTITLGCQSEVVSAYVGRALDDVVILGTNALQMFNMRLQRVEPAKTVELDMCSGTNETRNNKAVVKHRLFVPAKGVGTLTLTGAVVGHGGGAFLQSSDSRISDGLCNAVAEEVIIPVLNNTEEAMVFKTGDIVGEWQNEEWVKPKYVESDKDMMDLVQPKEWSSPRQRCEALLDILQKEQTLLPEIRQIVEKFDDVFAINDRELTQTDLVVHEIDTGDNKPVKQRTRPVPMTARKQFKSIISDLLERGIVEKSSSEENGMTERVIGTLVKMLRKKTVIPAEWDIVLPIVVFAYNCAPHDATGESPFFLLHAADPNYPSNVIPRDELCFNHMDTDDYKHKLLNGIQLAQNCAKEFNEKYREKMKKAYDARNNADSQALPKIGDRVLLKLPREKASKKYPKLVEPWGGPYRIIEVSNNSALISHINEKEEPIRVQFDSLIPIPSEVEDIELNAKTKRVRRRYAAANVNISRVTMRGDGDTEALGLFYQCPGRRRQSDLAFACSIQEKTFKDHKHIDVLTCCGYCDYGGHSDCECDKRDVEKFVDVVCRICSSPSILAC</sequence>
<keyword evidence="4" id="KW-1185">Reference proteome</keyword>
<dbReference type="SUPFAM" id="SSF53098">
    <property type="entry name" value="Ribonuclease H-like"/>
    <property type="match status" value="1"/>
</dbReference>
<organism evidence="5">
    <name type="scientific">Nippostrongylus brasiliensis</name>
    <name type="common">Rat hookworm</name>
    <dbReference type="NCBI Taxonomy" id="27835"/>
    <lineage>
        <taxon>Eukaryota</taxon>
        <taxon>Metazoa</taxon>
        <taxon>Ecdysozoa</taxon>
        <taxon>Nematoda</taxon>
        <taxon>Chromadorea</taxon>
        <taxon>Rhabditida</taxon>
        <taxon>Rhabditina</taxon>
        <taxon>Rhabditomorpha</taxon>
        <taxon>Strongyloidea</taxon>
        <taxon>Heligmosomidae</taxon>
        <taxon>Nippostrongylus</taxon>
    </lineage>
</organism>
<name>A0A0N4YDB8_NIPBR</name>
<dbReference type="InterPro" id="IPR036397">
    <property type="entry name" value="RNaseH_sf"/>
</dbReference>
<evidence type="ECO:0000313" key="4">
    <source>
        <dbReference type="Proteomes" id="UP000271162"/>
    </source>
</evidence>
<dbReference type="InterPro" id="IPR012337">
    <property type="entry name" value="RNaseH-like_sf"/>
</dbReference>
<dbReference type="Gene3D" id="3.30.420.10">
    <property type="entry name" value="Ribonuclease H-like superfamily/Ribonuclease H"/>
    <property type="match status" value="1"/>
</dbReference>
<accession>A0A0N4YDB8</accession>
<proteinExistence type="predicted"/>
<dbReference type="InterPro" id="IPR050951">
    <property type="entry name" value="Retrovirus_Pol_polyprotein"/>
</dbReference>
<dbReference type="AlphaFoldDB" id="A0A0N4YDB8"/>
<dbReference type="PANTHER" id="PTHR37984:SF15">
    <property type="entry name" value="INTEGRASE CATALYTIC DOMAIN-CONTAINING PROTEIN"/>
    <property type="match status" value="1"/>
</dbReference>
<protein>
    <submittedName>
        <fullName evidence="5">Integrase catalytic domain-containing protein</fullName>
    </submittedName>
</protein>
<evidence type="ECO:0000313" key="3">
    <source>
        <dbReference type="EMBL" id="VDL78193.1"/>
    </source>
</evidence>
<feature type="domain" description="Integrase catalytic" evidence="2">
    <location>
        <begin position="242"/>
        <end position="415"/>
    </location>
</feature>
<feature type="region of interest" description="Disordered" evidence="1">
    <location>
        <begin position="1"/>
        <end position="23"/>
    </location>
</feature>
<dbReference type="GO" id="GO:0003676">
    <property type="term" value="F:nucleic acid binding"/>
    <property type="evidence" value="ECO:0007669"/>
    <property type="project" value="InterPro"/>
</dbReference>
<dbReference type="SUPFAM" id="SSF56672">
    <property type="entry name" value="DNA/RNA polymerases"/>
    <property type="match status" value="1"/>
</dbReference>
<dbReference type="InterPro" id="IPR043502">
    <property type="entry name" value="DNA/RNA_pol_sf"/>
</dbReference>
<dbReference type="PROSITE" id="PS50994">
    <property type="entry name" value="INTEGRASE"/>
    <property type="match status" value="1"/>
</dbReference>
<gene>
    <name evidence="3" type="ORF">NBR_LOCUS14604</name>
</gene>
<evidence type="ECO:0000256" key="1">
    <source>
        <dbReference type="SAM" id="MobiDB-lite"/>
    </source>
</evidence>
<dbReference type="GO" id="GO:0042575">
    <property type="term" value="C:DNA polymerase complex"/>
    <property type="evidence" value="ECO:0007669"/>
    <property type="project" value="UniProtKB-ARBA"/>
</dbReference>
<dbReference type="Proteomes" id="UP000271162">
    <property type="component" value="Unassembled WGS sequence"/>
</dbReference>
<evidence type="ECO:0000259" key="2">
    <source>
        <dbReference type="PROSITE" id="PS50994"/>
    </source>
</evidence>